<name>A0A7W5Z3E1_9HYPH</name>
<keyword evidence="4" id="KW-1185">Reference proteome</keyword>
<evidence type="ECO:0000313" key="4">
    <source>
        <dbReference type="Proteomes" id="UP000537592"/>
    </source>
</evidence>
<proteinExistence type="predicted"/>
<dbReference type="RefSeq" id="WP_246374904.1">
    <property type="nucleotide sequence ID" value="NZ_JACICC010000003.1"/>
</dbReference>
<evidence type="ECO:0000256" key="2">
    <source>
        <dbReference type="SAM" id="SignalP"/>
    </source>
</evidence>
<gene>
    <name evidence="3" type="ORF">FHS81_001508</name>
</gene>
<feature type="compositionally biased region" description="Low complexity" evidence="1">
    <location>
        <begin position="25"/>
        <end position="49"/>
    </location>
</feature>
<organism evidence="3 4">
    <name type="scientific">Pseudochelatococcus contaminans</name>
    <dbReference type="NCBI Taxonomy" id="1538103"/>
    <lineage>
        <taxon>Bacteria</taxon>
        <taxon>Pseudomonadati</taxon>
        <taxon>Pseudomonadota</taxon>
        <taxon>Alphaproteobacteria</taxon>
        <taxon>Hyphomicrobiales</taxon>
        <taxon>Chelatococcaceae</taxon>
        <taxon>Pseudochelatococcus</taxon>
    </lineage>
</organism>
<dbReference type="AlphaFoldDB" id="A0A7W5Z3E1"/>
<feature type="signal peptide" evidence="2">
    <location>
        <begin position="1"/>
        <end position="25"/>
    </location>
</feature>
<feature type="region of interest" description="Disordered" evidence="1">
    <location>
        <begin position="24"/>
        <end position="55"/>
    </location>
</feature>
<feature type="chain" id="PRO_5030886821" description="Beta-1-3, beta-1-6-glucan biosynthesis protein" evidence="2">
    <location>
        <begin position="26"/>
        <end position="160"/>
    </location>
</feature>
<feature type="region of interest" description="Disordered" evidence="1">
    <location>
        <begin position="137"/>
        <end position="160"/>
    </location>
</feature>
<evidence type="ECO:0000313" key="3">
    <source>
        <dbReference type="EMBL" id="MBB3809426.1"/>
    </source>
</evidence>
<feature type="compositionally biased region" description="Pro residues" evidence="1">
    <location>
        <begin position="142"/>
        <end position="151"/>
    </location>
</feature>
<sequence>MHGHRSLLALLSCLMIAGATPSVMAQEPAPQEQTAPPAQGEANGQPPAEEAAKPEEYIEIEDLPDGAGRAECVWFGRRAVNLLWRDDIDTAKRHLSLYDRFDCPGVHVQQAFSCIVRQGPIDPKQPDTLNAKVSACWRDPNLLPPPPPAAPAPETKPEGQ</sequence>
<accession>A0A7W5Z3E1</accession>
<dbReference type="EMBL" id="JACICC010000003">
    <property type="protein sequence ID" value="MBB3809426.1"/>
    <property type="molecule type" value="Genomic_DNA"/>
</dbReference>
<keyword evidence="2" id="KW-0732">Signal</keyword>
<reference evidence="3 4" key="1">
    <citation type="submission" date="2020-08" db="EMBL/GenBank/DDBJ databases">
        <title>Genomic Encyclopedia of Type Strains, Phase IV (KMG-IV): sequencing the most valuable type-strain genomes for metagenomic binning, comparative biology and taxonomic classification.</title>
        <authorList>
            <person name="Goeker M."/>
        </authorList>
    </citation>
    <scope>NUCLEOTIDE SEQUENCE [LARGE SCALE GENOMIC DNA]</scope>
    <source>
        <strain evidence="3 4">DSM 28760</strain>
    </source>
</reference>
<evidence type="ECO:0000256" key="1">
    <source>
        <dbReference type="SAM" id="MobiDB-lite"/>
    </source>
</evidence>
<protein>
    <recommendedName>
        <fullName evidence="5">Beta-1-3, beta-1-6-glucan biosynthesis protein</fullName>
    </recommendedName>
</protein>
<comment type="caution">
    <text evidence="3">The sequence shown here is derived from an EMBL/GenBank/DDBJ whole genome shotgun (WGS) entry which is preliminary data.</text>
</comment>
<dbReference type="Proteomes" id="UP000537592">
    <property type="component" value="Unassembled WGS sequence"/>
</dbReference>
<evidence type="ECO:0008006" key="5">
    <source>
        <dbReference type="Google" id="ProtNLM"/>
    </source>
</evidence>